<dbReference type="RefSeq" id="WP_192863167.1">
    <property type="nucleotide sequence ID" value="NZ_JADAQT010000088.1"/>
</dbReference>
<dbReference type="InterPro" id="IPR001680">
    <property type="entry name" value="WD40_rpt"/>
</dbReference>
<protein>
    <recommendedName>
        <fullName evidence="3">Novel STAND NTPase 1 domain-containing protein</fullName>
    </recommendedName>
</protein>
<dbReference type="PANTHER" id="PTHR44019">
    <property type="entry name" value="WD REPEAT-CONTAINING PROTEIN 55"/>
    <property type="match status" value="1"/>
</dbReference>
<dbReference type="SMART" id="SM00320">
    <property type="entry name" value="WD40"/>
    <property type="match status" value="4"/>
</dbReference>
<name>A0ABR9MYX5_9MICO</name>
<reference evidence="4 5" key="1">
    <citation type="submission" date="2020-10" db="EMBL/GenBank/DDBJ databases">
        <title>Myceligenerans pegani sp. nov., an endophytic actinomycete isolated from Peganum harmala L. in Xinjiang, China.</title>
        <authorList>
            <person name="Xin L."/>
        </authorList>
    </citation>
    <scope>NUCLEOTIDE SEQUENCE [LARGE SCALE GENOMIC DNA]</scope>
    <source>
        <strain evidence="4 5">TRM65318</strain>
    </source>
</reference>
<dbReference type="InterPro" id="IPR015943">
    <property type="entry name" value="WD40/YVTN_repeat-like_dom_sf"/>
</dbReference>
<accession>A0ABR9MYX5</accession>
<evidence type="ECO:0000313" key="4">
    <source>
        <dbReference type="EMBL" id="MBE1876599.1"/>
    </source>
</evidence>
<evidence type="ECO:0000313" key="5">
    <source>
        <dbReference type="Proteomes" id="UP000625527"/>
    </source>
</evidence>
<dbReference type="InterPro" id="IPR001387">
    <property type="entry name" value="Cro/C1-type_HTH"/>
</dbReference>
<organism evidence="4 5">
    <name type="scientific">Myceligenerans pegani</name>
    <dbReference type="NCBI Taxonomy" id="2776917"/>
    <lineage>
        <taxon>Bacteria</taxon>
        <taxon>Bacillati</taxon>
        <taxon>Actinomycetota</taxon>
        <taxon>Actinomycetes</taxon>
        <taxon>Micrococcales</taxon>
        <taxon>Promicromonosporaceae</taxon>
        <taxon>Myceligenerans</taxon>
    </lineage>
</organism>
<gene>
    <name evidence="4" type="ORF">IHE71_12865</name>
</gene>
<evidence type="ECO:0000256" key="1">
    <source>
        <dbReference type="ARBA" id="ARBA00022574"/>
    </source>
</evidence>
<feature type="domain" description="Novel STAND NTPase 1" evidence="3">
    <location>
        <begin position="121"/>
        <end position="485"/>
    </location>
</feature>
<keyword evidence="1" id="KW-0853">WD repeat</keyword>
<dbReference type="CDD" id="cd00093">
    <property type="entry name" value="HTH_XRE"/>
    <property type="match status" value="1"/>
</dbReference>
<dbReference type="InterPro" id="IPR036322">
    <property type="entry name" value="WD40_repeat_dom_sf"/>
</dbReference>
<dbReference type="InterPro" id="IPR049052">
    <property type="entry name" value="nSTAND1"/>
</dbReference>
<dbReference type="Pfam" id="PF20703">
    <property type="entry name" value="nSTAND1"/>
    <property type="match status" value="1"/>
</dbReference>
<dbReference type="SUPFAM" id="SSF52540">
    <property type="entry name" value="P-loop containing nucleoside triphosphate hydrolases"/>
    <property type="match status" value="1"/>
</dbReference>
<comment type="caution">
    <text evidence="4">The sequence shown here is derived from an EMBL/GenBank/DDBJ whole genome shotgun (WGS) entry which is preliminary data.</text>
</comment>
<dbReference type="SUPFAM" id="SSF50978">
    <property type="entry name" value="WD40 repeat-like"/>
    <property type="match status" value="1"/>
</dbReference>
<evidence type="ECO:0000256" key="2">
    <source>
        <dbReference type="ARBA" id="ARBA00022737"/>
    </source>
</evidence>
<dbReference type="Gene3D" id="2.130.10.10">
    <property type="entry name" value="YVTN repeat-like/Quinoprotein amine dehydrogenase"/>
    <property type="match status" value="3"/>
</dbReference>
<keyword evidence="2" id="KW-0677">Repeat</keyword>
<dbReference type="InterPro" id="IPR011047">
    <property type="entry name" value="Quinoprotein_ADH-like_sf"/>
</dbReference>
<dbReference type="Proteomes" id="UP000625527">
    <property type="component" value="Unassembled WGS sequence"/>
</dbReference>
<proteinExistence type="predicted"/>
<sequence>MPDAVPSNEAWTARRRIFEEAADGGPDAVARALNSVRERKGLSYGQLSRMVGSAGKTTIQNWLTAVSVPQAGNRESFDKLLDGLDVVDPPGALGGIGHDGWWNALRPGRNGWAGGSGVESPYPGVRPFDLATARFFPGRAEAVDGLRARIRRRLDGEERPLLLVTGRSGIGKSSLVAAAVAGLGAGDQAPVIVTPSPSAVAAVASVRAAEQAAPTVLVLDQAESLWSADGDDERAEILRAVAEIQEHREQVAVVMVLRSDAIEPASDNATLRAALEHAHFVVGPISRDDARQIIVGPTGDGGITVDPGLVDVILKDAGADPALSDRAAVDALVGALPLLSQTMRSLWEQRTAADRITLADYARVGGVTTSIQAAGDAAYERLSEEAKKVWWPVLREMIRVESDGVARRTAPYERFTDPASIEVISTLRDAHLLMSDGDGVTIGHEYLLTAWPRLAERLESVQNWSDARRQLAQYSSLWEETGRPADMLGTEPALNALAAKQNATDGDGQDEGDLTGSEREFLAAVKEARDRQLHESRRENTRLRRQTRRLRIWTVTASALLAIAIVAAATAGSIMASLNAARTAATVADTADQARDIEATLPSQAAQLAIAGYSMQDTPQTRSTLLSLTAAAHPRRLVGAAGPGTLAAADNVIVEGGTNHTIKLLDPQTGQVLQTIKAPSSHTYALDVVDAGGQRLLAASGEDASEGSGQGCVWDISNISEEPGLLGCVETPSKSDSATILPDGSGALFGGADGTIQRLGIDDGRASDLGQIPGPQRDDEPPAPVVGLDAAGSTVIAAGNDGTLATLTDPLGQARWSRSLDVSPALSVRVSADGERFAVPTTEGSVTLGRVRGNGRLTVTGTATGFESWVNHVEFLPEGGIAAVSSDQTLRFFTSDGGAPTHTRVLASIPTAVVVTDTIVATYEVGGVTMFWPRESFPDPDERGRVFAVETDAAGSRIIATVGAKDGLLHVDRIEADGSRTALEVPDTGIATPYGVDVSADGEFVASAGSGHLQIWRVDDTALSRPTSIEVAPGDSNIISATYSPDGTRIVMFDLAEPSLIVYDITPDPADDGAGVRLTPHSKIPVNAGYVAFTDNDTLLVTDEDNVVTDDDEVTWRLLLWDLSADREIGSIPMGDQHTVALAARPHHPGQVAFATESREAGILDITDPAHPHELSRVTQLTDAPRDIAFDSTGTRIVIATASSVDVRAASRDGREISETELRLVGPLRTQIADAAFLDNDSRMVASTYSGHLWWWDLHPERAITTICSSIGTPLTITEAQALAPAIPDGTRIC</sequence>
<keyword evidence="5" id="KW-1185">Reference proteome</keyword>
<dbReference type="PANTHER" id="PTHR44019:SF8">
    <property type="entry name" value="POC1 CENTRIOLAR PROTEIN HOMOLOG"/>
    <property type="match status" value="1"/>
</dbReference>
<dbReference type="SUPFAM" id="SSF50998">
    <property type="entry name" value="Quinoprotein alcohol dehydrogenase-like"/>
    <property type="match status" value="1"/>
</dbReference>
<dbReference type="InterPro" id="IPR027417">
    <property type="entry name" value="P-loop_NTPase"/>
</dbReference>
<dbReference type="EMBL" id="JADAQT010000088">
    <property type="protein sequence ID" value="MBE1876599.1"/>
    <property type="molecule type" value="Genomic_DNA"/>
</dbReference>
<evidence type="ECO:0000259" key="3">
    <source>
        <dbReference type="Pfam" id="PF20703"/>
    </source>
</evidence>
<dbReference type="InterPro" id="IPR050505">
    <property type="entry name" value="WDR55/POC1"/>
</dbReference>